<dbReference type="EMBL" id="JBEYXT010000186">
    <property type="protein sequence ID" value="MEU6805183.1"/>
    <property type="molecule type" value="Genomic_DNA"/>
</dbReference>
<name>A0ABV3B6W1_9ACTN</name>
<dbReference type="RefSeq" id="WP_359699445.1">
    <property type="nucleotide sequence ID" value="NZ_JBEYXT010000186.1"/>
</dbReference>
<dbReference type="SUPFAM" id="SSF50249">
    <property type="entry name" value="Nucleic acid-binding proteins"/>
    <property type="match status" value="1"/>
</dbReference>
<evidence type="ECO:0000256" key="1">
    <source>
        <dbReference type="SAM" id="MobiDB-lite"/>
    </source>
</evidence>
<dbReference type="InterPro" id="IPR012340">
    <property type="entry name" value="NA-bd_OB-fold"/>
</dbReference>
<comment type="caution">
    <text evidence="2">The sequence shown here is derived from an EMBL/GenBank/DDBJ whole genome shotgun (WGS) entry which is preliminary data.</text>
</comment>
<keyword evidence="3" id="KW-1185">Reference proteome</keyword>
<evidence type="ECO:0000313" key="3">
    <source>
        <dbReference type="Proteomes" id="UP001551189"/>
    </source>
</evidence>
<evidence type="ECO:0008006" key="4">
    <source>
        <dbReference type="Google" id="ProtNLM"/>
    </source>
</evidence>
<dbReference type="Proteomes" id="UP001551189">
    <property type="component" value="Unassembled WGS sequence"/>
</dbReference>
<dbReference type="Gene3D" id="2.40.50.140">
    <property type="entry name" value="Nucleic acid-binding proteins"/>
    <property type="match status" value="1"/>
</dbReference>
<evidence type="ECO:0000313" key="2">
    <source>
        <dbReference type="EMBL" id="MEU6805183.1"/>
    </source>
</evidence>
<accession>A0ABV3B6W1</accession>
<reference evidence="2 3" key="1">
    <citation type="submission" date="2024-06" db="EMBL/GenBank/DDBJ databases">
        <title>The Natural Products Discovery Center: Release of the First 8490 Sequenced Strains for Exploring Actinobacteria Biosynthetic Diversity.</title>
        <authorList>
            <person name="Kalkreuter E."/>
            <person name="Kautsar S.A."/>
            <person name="Yang D."/>
            <person name="Bader C.D."/>
            <person name="Teijaro C.N."/>
            <person name="Fluegel L."/>
            <person name="Davis C.M."/>
            <person name="Simpson J.R."/>
            <person name="Lauterbach L."/>
            <person name="Steele A.D."/>
            <person name="Gui C."/>
            <person name="Meng S."/>
            <person name="Li G."/>
            <person name="Viehrig K."/>
            <person name="Ye F."/>
            <person name="Su P."/>
            <person name="Kiefer A.F."/>
            <person name="Nichols A."/>
            <person name="Cepeda A.J."/>
            <person name="Yan W."/>
            <person name="Fan B."/>
            <person name="Jiang Y."/>
            <person name="Adhikari A."/>
            <person name="Zheng C.-J."/>
            <person name="Schuster L."/>
            <person name="Cowan T.M."/>
            <person name="Smanski M.J."/>
            <person name="Chevrette M.G."/>
            <person name="De Carvalho L.P.S."/>
            <person name="Shen B."/>
        </authorList>
    </citation>
    <scope>NUCLEOTIDE SEQUENCE [LARGE SCALE GENOMIC DNA]</scope>
    <source>
        <strain evidence="2 3">NPDC046851</strain>
    </source>
</reference>
<protein>
    <recommendedName>
        <fullName evidence="4">S1 motif domain-containing protein</fullName>
    </recommendedName>
</protein>
<feature type="region of interest" description="Disordered" evidence="1">
    <location>
        <begin position="50"/>
        <end position="69"/>
    </location>
</feature>
<proteinExistence type="predicted"/>
<gene>
    <name evidence="2" type="ORF">ABZ931_29905</name>
</gene>
<organism evidence="2 3">
    <name type="scientific">Streptomyces neyagawaensis</name>
    <dbReference type="NCBI Taxonomy" id="42238"/>
    <lineage>
        <taxon>Bacteria</taxon>
        <taxon>Bacillati</taxon>
        <taxon>Actinomycetota</taxon>
        <taxon>Actinomycetes</taxon>
        <taxon>Kitasatosporales</taxon>
        <taxon>Streptomycetaceae</taxon>
        <taxon>Streptomyces</taxon>
    </lineage>
</organism>
<sequence length="99" mass="11050">MSEDRTWSEAKAAYPVGARLRGTVQVKRPFGLFLKVEDVPETVVFLDIGSYNPDDAQDSPPSLPEPGDTVEGVVVRHVDRDRQLRIRVGRPFWEDGAEG</sequence>